<keyword evidence="4" id="KW-1185">Reference proteome</keyword>
<keyword evidence="2" id="KW-0472">Membrane</keyword>
<evidence type="ECO:0000256" key="1">
    <source>
        <dbReference type="SAM" id="MobiDB-lite"/>
    </source>
</evidence>
<feature type="region of interest" description="Disordered" evidence="1">
    <location>
        <begin position="163"/>
        <end position="192"/>
    </location>
</feature>
<evidence type="ECO:0000313" key="3">
    <source>
        <dbReference type="EMBL" id="SFF14793.1"/>
    </source>
</evidence>
<reference evidence="3 4" key="1">
    <citation type="submission" date="2016-10" db="EMBL/GenBank/DDBJ databases">
        <authorList>
            <person name="de Groot N.N."/>
        </authorList>
    </citation>
    <scope>NUCLEOTIDE SEQUENCE [LARGE SCALE GENOMIC DNA]</scope>
    <source>
        <strain evidence="3 4">DSM 43019</strain>
    </source>
</reference>
<proteinExistence type="predicted"/>
<keyword evidence="2" id="KW-0812">Transmembrane</keyword>
<evidence type="ECO:0000256" key="2">
    <source>
        <dbReference type="SAM" id="Phobius"/>
    </source>
</evidence>
<evidence type="ECO:0000313" key="4">
    <source>
        <dbReference type="Proteomes" id="UP000199645"/>
    </source>
</evidence>
<feature type="transmembrane region" description="Helical" evidence="2">
    <location>
        <begin position="81"/>
        <end position="104"/>
    </location>
</feature>
<keyword evidence="2" id="KW-1133">Transmembrane helix</keyword>
<name>A0A1I2GC88_9ACTN</name>
<accession>A0A1I2GC88</accession>
<dbReference type="AlphaFoldDB" id="A0A1I2GC88"/>
<feature type="transmembrane region" description="Helical" evidence="2">
    <location>
        <begin position="116"/>
        <end position="138"/>
    </location>
</feature>
<feature type="compositionally biased region" description="Low complexity" evidence="1">
    <location>
        <begin position="168"/>
        <end position="177"/>
    </location>
</feature>
<sequence length="192" mass="20282">MSALPLPVARERLRAGRTTFWRALRSGAGGYRVIGRVGERSVSLAAVRAGAQNSWRPELRGRLEPAATGSRLVGSIGWSPFVRIFSTVWLCAAGAAFVGLLAVGLDRALHGEVSPALAACLVPLGFMASFVGITAMGVRWGRADEAYLRSWLAGRLRTAEHIVPPRPAGGVPAGPVRIRPSHPDGRQTSPGS</sequence>
<protein>
    <submittedName>
        <fullName evidence="3">Uncharacterized protein</fullName>
    </submittedName>
</protein>
<dbReference type="Proteomes" id="UP000199645">
    <property type="component" value="Unassembled WGS sequence"/>
</dbReference>
<organism evidence="3 4">
    <name type="scientific">Actinoplanes philippinensis</name>
    <dbReference type="NCBI Taxonomy" id="35752"/>
    <lineage>
        <taxon>Bacteria</taxon>
        <taxon>Bacillati</taxon>
        <taxon>Actinomycetota</taxon>
        <taxon>Actinomycetes</taxon>
        <taxon>Micromonosporales</taxon>
        <taxon>Micromonosporaceae</taxon>
        <taxon>Actinoplanes</taxon>
    </lineage>
</organism>
<gene>
    <name evidence="3" type="ORF">SAMN05421541_106401</name>
</gene>
<dbReference type="EMBL" id="FONV01000006">
    <property type="protein sequence ID" value="SFF14793.1"/>
    <property type="molecule type" value="Genomic_DNA"/>
</dbReference>